<accession>E9SF72</accession>
<dbReference type="PANTHER" id="PTHR35788:SF1">
    <property type="entry name" value="EXPORTED PROTEIN"/>
    <property type="match status" value="1"/>
</dbReference>
<dbReference type="InterPro" id="IPR036412">
    <property type="entry name" value="HAD-like_sf"/>
</dbReference>
<dbReference type="InterPro" id="IPR007391">
    <property type="entry name" value="Vancomycin_resist_VanW"/>
</dbReference>
<dbReference type="NCBIfam" id="TIGR01549">
    <property type="entry name" value="HAD-SF-IA-v1"/>
    <property type="match status" value="1"/>
</dbReference>
<comment type="caution">
    <text evidence="1">The sequence shown here is derived from an EMBL/GenBank/DDBJ whole genome shotgun (WGS) entry which is preliminary data.</text>
</comment>
<dbReference type="SUPFAM" id="SSF56784">
    <property type="entry name" value="HAD-like"/>
    <property type="match status" value="1"/>
</dbReference>
<proteinExistence type="predicted"/>
<dbReference type="Pfam" id="PF04294">
    <property type="entry name" value="VanW"/>
    <property type="match status" value="1"/>
</dbReference>
<dbReference type="InterPro" id="IPR010021">
    <property type="entry name" value="PGPP1/Gep4"/>
</dbReference>
<dbReference type="Pfam" id="PF00702">
    <property type="entry name" value="Hydrolase"/>
    <property type="match status" value="1"/>
</dbReference>
<dbReference type="Proteomes" id="UP000004259">
    <property type="component" value="Unassembled WGS sequence"/>
</dbReference>
<dbReference type="NCBIfam" id="TIGR01662">
    <property type="entry name" value="HAD-SF-IIIA"/>
    <property type="match status" value="1"/>
</dbReference>
<keyword evidence="1" id="KW-0378">Hydrolase</keyword>
<dbReference type="InterPro" id="IPR052913">
    <property type="entry name" value="Glycopeptide_resist_protein"/>
</dbReference>
<dbReference type="PANTHER" id="PTHR35788">
    <property type="entry name" value="EXPORTED PROTEIN-RELATED"/>
    <property type="match status" value="1"/>
</dbReference>
<dbReference type="GO" id="GO:0008962">
    <property type="term" value="F:phosphatidylglycerophosphatase activity"/>
    <property type="evidence" value="ECO:0007669"/>
    <property type="project" value="InterPro"/>
</dbReference>
<gene>
    <name evidence="1" type="ORF">CUS_5284</name>
</gene>
<dbReference type="NCBIfam" id="TIGR01668">
    <property type="entry name" value="YqeG_hyp_ppase"/>
    <property type="match status" value="1"/>
</dbReference>
<reference evidence="1 2" key="1">
    <citation type="submission" date="2011-02" db="EMBL/GenBank/DDBJ databases">
        <authorList>
            <person name="Nelson K.E."/>
            <person name="Sutton G."/>
            <person name="Torralba M."/>
            <person name="Durkin S."/>
            <person name="Harkins D."/>
            <person name="Montgomery R."/>
            <person name="Ziemer C."/>
            <person name="Klaassens E."/>
            <person name="Ocuiv P."/>
            <person name="Morrison M."/>
        </authorList>
    </citation>
    <scope>NUCLEOTIDE SEQUENCE [LARGE SCALE GENOMIC DNA]</scope>
    <source>
        <strain evidence="1 2">8</strain>
    </source>
</reference>
<dbReference type="RefSeq" id="WP_002851642.1">
    <property type="nucleotide sequence ID" value="NZ_JAJFOM010000001.1"/>
</dbReference>
<sequence length="456" mass="52029">MMLKELFPFEYAESVFAIDYKKLYAKGYRGVIFDIDNTLVHHGEGSTPEVDELFKEIHAAGLKTLLLSNNEKSRVEMFIKNIDTLYICDADKPSPKGYLKAVKKLGLKKSQCVCVGDQIFTDILGANRAGLASILVKFIQMPDEMRIGVRRYAEYGLLWAWRRIPTLRHRIGDIYNEGAGNFWSRDILFCNISPFTYAISETKEKLKRYLHDFMGHDKFSVIRTKKKLKNLVSEHSNTLIKKGKGIDPVLQENKAVNIALACSKIDGMVIRPGEVFSFWRTVGSITEKKGYKSGRIIADNKLTPGLGGGLCNLGNTIHLLVLHSPLEVVEFHSHSDALAPDGDKRVPFSSGTSVCYNYIDYRFRNNTDQDVQLCLWCEDGKLRGELRSKKPFPYTYEIVEEDHHFSKEDGVFYRISKIYKVTKDKATGKVVDKVLVRDNHSEVMFDYDLIPKELIR</sequence>
<dbReference type="InterPro" id="IPR006439">
    <property type="entry name" value="HAD-SF_hydro_IA"/>
</dbReference>
<protein>
    <submittedName>
        <fullName evidence="1">HAD phosphatase, family IIIA</fullName>
        <ecNumber evidence="1">3.1.3.-</ecNumber>
    </submittedName>
</protein>
<dbReference type="EC" id="3.1.3.-" evidence="1"/>
<dbReference type="AlphaFoldDB" id="E9SF72"/>
<dbReference type="Gene3D" id="3.40.50.1000">
    <property type="entry name" value="HAD superfamily/HAD-like"/>
    <property type="match status" value="1"/>
</dbReference>
<name>E9SF72_RUMAL</name>
<dbReference type="eggNOG" id="COG2179">
    <property type="taxonomic scope" value="Bacteria"/>
</dbReference>
<dbReference type="STRING" id="246199.CUS_5284"/>
<dbReference type="InterPro" id="IPR006549">
    <property type="entry name" value="HAD-SF_hydro_IIIA"/>
</dbReference>
<keyword evidence="2" id="KW-1185">Reference proteome</keyword>
<organism evidence="1 2">
    <name type="scientific">Ruminococcus albus 8</name>
    <dbReference type="NCBI Taxonomy" id="246199"/>
    <lineage>
        <taxon>Bacteria</taxon>
        <taxon>Bacillati</taxon>
        <taxon>Bacillota</taxon>
        <taxon>Clostridia</taxon>
        <taxon>Eubacteriales</taxon>
        <taxon>Oscillospiraceae</taxon>
        <taxon>Ruminococcus</taxon>
    </lineage>
</organism>
<evidence type="ECO:0000313" key="2">
    <source>
        <dbReference type="Proteomes" id="UP000004259"/>
    </source>
</evidence>
<evidence type="ECO:0000313" key="1">
    <source>
        <dbReference type="EMBL" id="EGC02083.1"/>
    </source>
</evidence>
<dbReference type="eggNOG" id="COG2720">
    <property type="taxonomic scope" value="Bacteria"/>
</dbReference>
<dbReference type="EMBL" id="ADKM02000112">
    <property type="protein sequence ID" value="EGC02083.1"/>
    <property type="molecule type" value="Genomic_DNA"/>
</dbReference>
<dbReference type="InterPro" id="IPR023214">
    <property type="entry name" value="HAD_sf"/>
</dbReference>